<evidence type="ECO:0000313" key="2">
    <source>
        <dbReference type="Proteomes" id="UP001595705"/>
    </source>
</evidence>
<proteinExistence type="predicted"/>
<evidence type="ECO:0000313" key="1">
    <source>
        <dbReference type="EMBL" id="MFC3716653.1"/>
    </source>
</evidence>
<dbReference type="SUPFAM" id="SSF160424">
    <property type="entry name" value="BH3703-like"/>
    <property type="match status" value="1"/>
</dbReference>
<reference evidence="2" key="1">
    <citation type="journal article" date="2019" name="Int. J. Syst. Evol. Microbiol.">
        <title>The Global Catalogue of Microorganisms (GCM) 10K type strain sequencing project: providing services to taxonomists for standard genome sequencing and annotation.</title>
        <authorList>
            <consortium name="The Broad Institute Genomics Platform"/>
            <consortium name="The Broad Institute Genome Sequencing Center for Infectious Disease"/>
            <person name="Wu L."/>
            <person name="Ma J."/>
        </authorList>
    </citation>
    <scope>NUCLEOTIDE SEQUENCE [LARGE SCALE GENOMIC DNA]</scope>
    <source>
        <strain evidence="2">KCTC 42441</strain>
    </source>
</reference>
<dbReference type="RefSeq" id="WP_386743969.1">
    <property type="nucleotide sequence ID" value="NZ_JBHRYA010000007.1"/>
</dbReference>
<dbReference type="Proteomes" id="UP001595705">
    <property type="component" value="Unassembled WGS sequence"/>
</dbReference>
<keyword evidence="2" id="KW-1185">Reference proteome</keyword>
<comment type="caution">
    <text evidence="1">The sequence shown here is derived from an EMBL/GenBank/DDBJ whole genome shotgun (WGS) entry which is preliminary data.</text>
</comment>
<evidence type="ECO:0008006" key="3">
    <source>
        <dbReference type="Google" id="ProtNLM"/>
    </source>
</evidence>
<dbReference type="InterPro" id="IPR036170">
    <property type="entry name" value="YezG-like_sf"/>
</dbReference>
<organism evidence="1 2">
    <name type="scientific">Luteimonas soli</name>
    <dbReference type="NCBI Taxonomy" id="1648966"/>
    <lineage>
        <taxon>Bacteria</taxon>
        <taxon>Pseudomonadati</taxon>
        <taxon>Pseudomonadota</taxon>
        <taxon>Gammaproteobacteria</taxon>
        <taxon>Lysobacterales</taxon>
        <taxon>Lysobacteraceae</taxon>
        <taxon>Luteimonas</taxon>
    </lineage>
</organism>
<sequence>MDKDAPILNAMVVEVARAIAGDPKVAAQPWDKYALVAWYGDGVSTINGFRYVGEEPGQPATPGAPDLEDRIDALRAATRVEDKDPWRACVVKLDKASGKASVVFAYEDADSWRVTPQTAADVARRARP</sequence>
<gene>
    <name evidence="1" type="ORF">ACFONC_10855</name>
</gene>
<name>A0ABV7XMX0_9GAMM</name>
<protein>
    <recommendedName>
        <fullName evidence="3">DUF600 family protein</fullName>
    </recommendedName>
</protein>
<accession>A0ABV7XMX0</accession>
<dbReference type="EMBL" id="JBHRYA010000007">
    <property type="protein sequence ID" value="MFC3716653.1"/>
    <property type="molecule type" value="Genomic_DNA"/>
</dbReference>